<dbReference type="Pfam" id="PF08747">
    <property type="entry name" value="BrxB"/>
    <property type="match status" value="1"/>
</dbReference>
<reference evidence="1 2" key="1">
    <citation type="submission" date="2019-02" db="EMBL/GenBank/DDBJ databases">
        <title>Deep-cultivation of Planctomycetes and their phenomic and genomic characterization uncovers novel biology.</title>
        <authorList>
            <person name="Wiegand S."/>
            <person name="Jogler M."/>
            <person name="Boedeker C."/>
            <person name="Pinto D."/>
            <person name="Vollmers J."/>
            <person name="Rivas-Marin E."/>
            <person name="Kohn T."/>
            <person name="Peeters S.H."/>
            <person name="Heuer A."/>
            <person name="Rast P."/>
            <person name="Oberbeckmann S."/>
            <person name="Bunk B."/>
            <person name="Jeske O."/>
            <person name="Meyerdierks A."/>
            <person name="Storesund J.E."/>
            <person name="Kallscheuer N."/>
            <person name="Luecker S."/>
            <person name="Lage O.M."/>
            <person name="Pohl T."/>
            <person name="Merkel B.J."/>
            <person name="Hornburger P."/>
            <person name="Mueller R.-W."/>
            <person name="Bruemmer F."/>
            <person name="Labrenz M."/>
            <person name="Spormann A.M."/>
            <person name="Op Den Camp H."/>
            <person name="Overmann J."/>
            <person name="Amann R."/>
            <person name="Jetten M.S.M."/>
            <person name="Mascher T."/>
            <person name="Medema M.H."/>
            <person name="Devos D.P."/>
            <person name="Kaster A.-K."/>
            <person name="Ovreas L."/>
            <person name="Rohde M."/>
            <person name="Galperin M.Y."/>
            <person name="Jogler C."/>
        </authorList>
    </citation>
    <scope>NUCLEOTIDE SEQUENCE [LARGE SCALE GENOMIC DNA]</scope>
    <source>
        <strain evidence="1 2">Pla111</strain>
    </source>
</reference>
<dbReference type="InterPro" id="IPR014858">
    <property type="entry name" value="BrxB"/>
</dbReference>
<comment type="caution">
    <text evidence="1">The sequence shown here is derived from an EMBL/GenBank/DDBJ whole genome shotgun (WGS) entry which is preliminary data.</text>
</comment>
<accession>A0A5C5WDZ7</accession>
<sequence length="189" mass="21391">MQKKWSFSVSKVKRLLDSYGSFIDVPWRDDVAPAQRVIFCVYPEYDELRLRACLDEFEIATRRSGHDWAKFDLTDSFAAWMASQKYAKSYFRDPATLATLLGKYEDDIASRFESFCTDKGVGEGDVVAVSGVGSLFGFLRVKGVVDRLAPMVPGRLVVFFPGSYEDNNYRLLDAYDGWGYLAIPITADQ</sequence>
<gene>
    <name evidence="1" type="ORF">Pla111_07220</name>
</gene>
<organism evidence="1 2">
    <name type="scientific">Botrimarina hoheduenensis</name>
    <dbReference type="NCBI Taxonomy" id="2528000"/>
    <lineage>
        <taxon>Bacteria</taxon>
        <taxon>Pseudomonadati</taxon>
        <taxon>Planctomycetota</taxon>
        <taxon>Planctomycetia</taxon>
        <taxon>Pirellulales</taxon>
        <taxon>Lacipirellulaceae</taxon>
        <taxon>Botrimarina</taxon>
    </lineage>
</organism>
<dbReference type="Proteomes" id="UP000318995">
    <property type="component" value="Unassembled WGS sequence"/>
</dbReference>
<evidence type="ECO:0000313" key="2">
    <source>
        <dbReference type="Proteomes" id="UP000318995"/>
    </source>
</evidence>
<dbReference type="EMBL" id="SJPH01000001">
    <property type="protein sequence ID" value="TWT48944.1"/>
    <property type="molecule type" value="Genomic_DNA"/>
</dbReference>
<proteinExistence type="predicted"/>
<name>A0A5C5WDZ7_9BACT</name>
<evidence type="ECO:0008006" key="3">
    <source>
        <dbReference type="Google" id="ProtNLM"/>
    </source>
</evidence>
<keyword evidence="2" id="KW-1185">Reference proteome</keyword>
<evidence type="ECO:0000313" key="1">
    <source>
        <dbReference type="EMBL" id="TWT48944.1"/>
    </source>
</evidence>
<protein>
    <recommendedName>
        <fullName evidence="3">DUF1788 domain-containing protein</fullName>
    </recommendedName>
</protein>
<dbReference type="AlphaFoldDB" id="A0A5C5WDZ7"/>